<organism evidence="1 2">
    <name type="scientific">Melia azedarach</name>
    <name type="common">Chinaberry tree</name>
    <dbReference type="NCBI Taxonomy" id="155640"/>
    <lineage>
        <taxon>Eukaryota</taxon>
        <taxon>Viridiplantae</taxon>
        <taxon>Streptophyta</taxon>
        <taxon>Embryophyta</taxon>
        <taxon>Tracheophyta</taxon>
        <taxon>Spermatophyta</taxon>
        <taxon>Magnoliopsida</taxon>
        <taxon>eudicotyledons</taxon>
        <taxon>Gunneridae</taxon>
        <taxon>Pentapetalae</taxon>
        <taxon>rosids</taxon>
        <taxon>malvids</taxon>
        <taxon>Sapindales</taxon>
        <taxon>Meliaceae</taxon>
        <taxon>Melia</taxon>
    </lineage>
</organism>
<evidence type="ECO:0000313" key="1">
    <source>
        <dbReference type="EMBL" id="KAJ4710225.1"/>
    </source>
</evidence>
<comment type="caution">
    <text evidence="1">The sequence shown here is derived from an EMBL/GenBank/DDBJ whole genome shotgun (WGS) entry which is preliminary data.</text>
</comment>
<dbReference type="EMBL" id="CM051402">
    <property type="protein sequence ID" value="KAJ4710225.1"/>
    <property type="molecule type" value="Genomic_DNA"/>
</dbReference>
<name>A0ACC1XFP2_MELAZ</name>
<gene>
    <name evidence="1" type="ORF">OWV82_016438</name>
</gene>
<sequence length="334" mass="37604">MGSCGRSGAVRQYIRSKVPRLRWTPELHHCFVHAIERLGGHEKATPKLVLQLMDVKGLTISHVKSHLQMYRSMRSDLGKQDKNSTHQRRQSFDDCVDEVNDDHMGFHQFSRSEAIKESDSSQCIYSTTSLVPAKRARTETRSSISDQNLQCSQGICETAPSNPYRFDDYLQQNKGNVNEHNKRIKECYGLVGGAFRYDQSHSKAKSATFSPPHDHPHPHPHHHLLHAFKYPLAEESDIHKVEKQEDQKVSKEVRQKHDHKLGGEEGDNFELSLSLSLPQPSSQRSNGCSSTSEMGGEAISSYPNSNNSFKDCFGSSGRGRYNINLDLSIALCGT</sequence>
<protein>
    <submittedName>
        <fullName evidence="1">Myb family transcription factor</fullName>
    </submittedName>
</protein>
<proteinExistence type="predicted"/>
<accession>A0ACC1XFP2</accession>
<dbReference type="Proteomes" id="UP001164539">
    <property type="component" value="Chromosome 9"/>
</dbReference>
<reference evidence="1 2" key="1">
    <citation type="journal article" date="2023" name="Science">
        <title>Complex scaffold remodeling in plant triterpene biosynthesis.</title>
        <authorList>
            <person name="De La Pena R."/>
            <person name="Hodgson H."/>
            <person name="Liu J.C."/>
            <person name="Stephenson M.J."/>
            <person name="Martin A.C."/>
            <person name="Owen C."/>
            <person name="Harkess A."/>
            <person name="Leebens-Mack J."/>
            <person name="Jimenez L.E."/>
            <person name="Osbourn A."/>
            <person name="Sattely E.S."/>
        </authorList>
    </citation>
    <scope>NUCLEOTIDE SEQUENCE [LARGE SCALE GENOMIC DNA]</scope>
    <source>
        <strain evidence="2">cv. JPN11</strain>
        <tissue evidence="1">Leaf</tissue>
    </source>
</reference>
<keyword evidence="2" id="KW-1185">Reference proteome</keyword>
<evidence type="ECO:0000313" key="2">
    <source>
        <dbReference type="Proteomes" id="UP001164539"/>
    </source>
</evidence>